<name>A0AB34KEW8_9PEZI</name>
<dbReference type="SUPFAM" id="SSF49899">
    <property type="entry name" value="Concanavalin A-like lectins/glucanases"/>
    <property type="match status" value="1"/>
</dbReference>
<dbReference type="AlphaFoldDB" id="A0AB34KEW8"/>
<reference evidence="3 4" key="1">
    <citation type="journal article" date="2020" name="Microbiol. Resour. Announc.">
        <title>Draft Genome Sequence of a Cladosporium Species Isolated from the Mesophotic Ascidian Didemnum maculosum.</title>
        <authorList>
            <person name="Gioti A."/>
            <person name="Siaperas R."/>
            <person name="Nikolaivits E."/>
            <person name="Le Goff G."/>
            <person name="Ouazzani J."/>
            <person name="Kotoulas G."/>
            <person name="Topakas E."/>
        </authorList>
    </citation>
    <scope>NUCLEOTIDE SEQUENCE [LARGE SCALE GENOMIC DNA]</scope>
    <source>
        <strain evidence="3 4">TM138-S3</strain>
    </source>
</reference>
<sequence length="365" mass="38442">MNKLFNTGVLALATLASISSAHEGHNENKPSSSYSLVADYSGPTFFDGFVTFTGPDPTHGKVNYTDKAFAASTGLLGFNYHQEDNSTRARIGVDSTDKAPGNAGRNSVRLTSKATFNAGTLLVADITHMPVGPGLWPALWLLGTGAEWPAAGEIDILETVHDTPYNAMTLHTAPGCSVANSSASAPFAGHLQNPDCNAGSAMTGCSIHAPATFQSDGKNLASAGEAFNAQAGAVYATEWTPHGIKVWAFARSAVPASLNSPNPDPNSFPPPLASFSGPGCDYAESFRDMALIVNTDFCGDWAGRVWEKMGKDKGTGVKSCEEFVGERPGEFKDAFWEFYSIRVFGLGGKDVGKNPDVGREGFGVL</sequence>
<dbReference type="Pfam" id="PF26113">
    <property type="entry name" value="GH16_XgeA"/>
    <property type="match status" value="1"/>
</dbReference>
<dbReference type="PANTHER" id="PTHR10963">
    <property type="entry name" value="GLYCOSYL HYDROLASE-RELATED"/>
    <property type="match status" value="1"/>
</dbReference>
<feature type="signal peptide" evidence="1">
    <location>
        <begin position="1"/>
        <end position="21"/>
    </location>
</feature>
<dbReference type="Proteomes" id="UP000803884">
    <property type="component" value="Unassembled WGS sequence"/>
</dbReference>
<dbReference type="GO" id="GO:0009251">
    <property type="term" value="P:glucan catabolic process"/>
    <property type="evidence" value="ECO:0007669"/>
    <property type="project" value="TreeGrafter"/>
</dbReference>
<dbReference type="InterPro" id="IPR050546">
    <property type="entry name" value="Glycosyl_Hydrlase_16"/>
</dbReference>
<feature type="domain" description="GH16" evidence="2">
    <location>
        <begin position="50"/>
        <end position="310"/>
    </location>
</feature>
<comment type="caution">
    <text evidence="3">The sequence shown here is derived from an EMBL/GenBank/DDBJ whole genome shotgun (WGS) entry which is preliminary data.</text>
</comment>
<organism evidence="3 4">
    <name type="scientific">Cladosporium halotolerans</name>
    <dbReference type="NCBI Taxonomy" id="1052096"/>
    <lineage>
        <taxon>Eukaryota</taxon>
        <taxon>Fungi</taxon>
        <taxon>Dikarya</taxon>
        <taxon>Ascomycota</taxon>
        <taxon>Pezizomycotina</taxon>
        <taxon>Dothideomycetes</taxon>
        <taxon>Dothideomycetidae</taxon>
        <taxon>Cladosporiales</taxon>
        <taxon>Cladosporiaceae</taxon>
        <taxon>Cladosporium</taxon>
    </lineage>
</organism>
<dbReference type="InterPro" id="IPR013320">
    <property type="entry name" value="ConA-like_dom_sf"/>
</dbReference>
<keyword evidence="1" id="KW-0732">Signal</keyword>
<dbReference type="PANTHER" id="PTHR10963:SF24">
    <property type="entry name" value="GLYCOSIDASE C21B10.07-RELATED"/>
    <property type="match status" value="1"/>
</dbReference>
<proteinExistence type="predicted"/>
<evidence type="ECO:0000259" key="2">
    <source>
        <dbReference type="PROSITE" id="PS51762"/>
    </source>
</evidence>
<evidence type="ECO:0000313" key="4">
    <source>
        <dbReference type="Proteomes" id="UP000803884"/>
    </source>
</evidence>
<dbReference type="InterPro" id="IPR000757">
    <property type="entry name" value="Beta-glucanase-like"/>
</dbReference>
<dbReference type="CDD" id="cd02181">
    <property type="entry name" value="GH16_fungal_Lam16A_glucanase"/>
    <property type="match status" value="1"/>
</dbReference>
<accession>A0AB34KEW8</accession>
<dbReference type="EMBL" id="JAAQHG020000037">
    <property type="protein sequence ID" value="KAL1583290.1"/>
    <property type="molecule type" value="Genomic_DNA"/>
</dbReference>
<feature type="chain" id="PRO_5044255955" description="GH16 domain-containing protein" evidence="1">
    <location>
        <begin position="22"/>
        <end position="365"/>
    </location>
</feature>
<dbReference type="RefSeq" id="XP_069226397.1">
    <property type="nucleotide sequence ID" value="XM_069376512.1"/>
</dbReference>
<dbReference type="GeneID" id="96009350"/>
<dbReference type="PROSITE" id="PS51762">
    <property type="entry name" value="GH16_2"/>
    <property type="match status" value="1"/>
</dbReference>
<evidence type="ECO:0000313" key="3">
    <source>
        <dbReference type="EMBL" id="KAL1583290.1"/>
    </source>
</evidence>
<evidence type="ECO:0000256" key="1">
    <source>
        <dbReference type="SAM" id="SignalP"/>
    </source>
</evidence>
<protein>
    <recommendedName>
        <fullName evidence="2">GH16 domain-containing protein</fullName>
    </recommendedName>
</protein>
<dbReference type="Gene3D" id="2.60.120.200">
    <property type="match status" value="1"/>
</dbReference>
<dbReference type="GO" id="GO:0004553">
    <property type="term" value="F:hydrolase activity, hydrolyzing O-glycosyl compounds"/>
    <property type="evidence" value="ECO:0007669"/>
    <property type="project" value="InterPro"/>
</dbReference>
<gene>
    <name evidence="3" type="ORF">WHR41_07908</name>
</gene>
<keyword evidence="4" id="KW-1185">Reference proteome</keyword>